<reference evidence="10" key="1">
    <citation type="journal article" date="2019" name="Int. J. Syst. Evol. Microbiol.">
        <title>The Global Catalogue of Microorganisms (GCM) 10K type strain sequencing project: providing services to taxonomists for standard genome sequencing and annotation.</title>
        <authorList>
            <consortium name="The Broad Institute Genomics Platform"/>
            <consortium name="The Broad Institute Genome Sequencing Center for Infectious Disease"/>
            <person name="Wu L."/>
            <person name="Ma J."/>
        </authorList>
    </citation>
    <scope>NUCLEOTIDE SEQUENCE [LARGE SCALE GENOMIC DNA]</scope>
    <source>
        <strain evidence="10">CGMCC 1.10698</strain>
    </source>
</reference>
<comment type="caution">
    <text evidence="9">The sequence shown here is derived from an EMBL/GenBank/DDBJ whole genome shotgun (WGS) entry which is preliminary data.</text>
</comment>
<dbReference type="Pfam" id="PF03454">
    <property type="entry name" value="MoeA_C"/>
    <property type="match status" value="1"/>
</dbReference>
<comment type="similarity">
    <text evidence="3 7">Belongs to the MoeA family.</text>
</comment>
<organism evidence="9 10">
    <name type="scientific">Arthrobacter cryoconiti</name>
    <dbReference type="NCBI Taxonomy" id="748907"/>
    <lineage>
        <taxon>Bacteria</taxon>
        <taxon>Bacillati</taxon>
        <taxon>Actinomycetota</taxon>
        <taxon>Actinomycetes</taxon>
        <taxon>Micrococcales</taxon>
        <taxon>Micrococcaceae</taxon>
        <taxon>Arthrobacter</taxon>
    </lineage>
</organism>
<dbReference type="InterPro" id="IPR036425">
    <property type="entry name" value="MoaB/Mog-like_dom_sf"/>
</dbReference>
<dbReference type="Pfam" id="PF00994">
    <property type="entry name" value="MoCF_biosynth"/>
    <property type="match status" value="1"/>
</dbReference>
<accession>A0ABV8R2N8</accession>
<dbReference type="InterPro" id="IPR038987">
    <property type="entry name" value="MoeA-like"/>
</dbReference>
<keyword evidence="10" id="KW-1185">Reference proteome</keyword>
<evidence type="ECO:0000313" key="9">
    <source>
        <dbReference type="EMBL" id="MFC4266610.1"/>
    </source>
</evidence>
<dbReference type="PANTHER" id="PTHR10192:SF5">
    <property type="entry name" value="GEPHYRIN"/>
    <property type="match status" value="1"/>
</dbReference>
<keyword evidence="5 7" id="KW-0501">Molybdenum cofactor biosynthesis</keyword>
<keyword evidence="7" id="KW-0808">Transferase</keyword>
<evidence type="ECO:0000256" key="3">
    <source>
        <dbReference type="ARBA" id="ARBA00010763"/>
    </source>
</evidence>
<dbReference type="InterPro" id="IPR036135">
    <property type="entry name" value="MoeA_linker/N_sf"/>
</dbReference>
<dbReference type="PANTHER" id="PTHR10192">
    <property type="entry name" value="MOLYBDOPTERIN BIOSYNTHESIS PROTEIN"/>
    <property type="match status" value="1"/>
</dbReference>
<comment type="pathway">
    <text evidence="2 7">Cofactor biosynthesis; molybdopterin biosynthesis.</text>
</comment>
<keyword evidence="7" id="KW-0479">Metal-binding</keyword>
<dbReference type="InterPro" id="IPR005111">
    <property type="entry name" value="MoeA_C_domain_IV"/>
</dbReference>
<dbReference type="SUPFAM" id="SSF63882">
    <property type="entry name" value="MoeA N-terminal region -like"/>
    <property type="match status" value="1"/>
</dbReference>
<dbReference type="InterPro" id="IPR001453">
    <property type="entry name" value="MoaB/Mog_dom"/>
</dbReference>
<evidence type="ECO:0000256" key="6">
    <source>
        <dbReference type="ARBA" id="ARBA00047317"/>
    </source>
</evidence>
<comment type="function">
    <text evidence="1 7">Catalyzes the insertion of molybdate into adenylated molybdopterin with the concomitant release of AMP.</text>
</comment>
<dbReference type="EMBL" id="JBHSCQ010000022">
    <property type="protein sequence ID" value="MFC4266610.1"/>
    <property type="molecule type" value="Genomic_DNA"/>
</dbReference>
<dbReference type="CDD" id="cd00887">
    <property type="entry name" value="MoeA"/>
    <property type="match status" value="1"/>
</dbReference>
<gene>
    <name evidence="9" type="primary">glp</name>
    <name evidence="9" type="ORF">ACFOW9_13445</name>
</gene>
<evidence type="ECO:0000256" key="1">
    <source>
        <dbReference type="ARBA" id="ARBA00002901"/>
    </source>
</evidence>
<dbReference type="Gene3D" id="3.90.105.10">
    <property type="entry name" value="Molybdopterin biosynthesis moea protein, domain 2"/>
    <property type="match status" value="1"/>
</dbReference>
<dbReference type="Gene3D" id="2.40.340.10">
    <property type="entry name" value="MoeA, C-terminal, domain IV"/>
    <property type="match status" value="1"/>
</dbReference>
<proteinExistence type="inferred from homology"/>
<dbReference type="InterPro" id="IPR036688">
    <property type="entry name" value="MoeA_C_domain_IV_sf"/>
</dbReference>
<evidence type="ECO:0000313" key="10">
    <source>
        <dbReference type="Proteomes" id="UP001595773"/>
    </source>
</evidence>
<evidence type="ECO:0000256" key="2">
    <source>
        <dbReference type="ARBA" id="ARBA00005046"/>
    </source>
</evidence>
<feature type="domain" description="MoaB/Mog" evidence="8">
    <location>
        <begin position="197"/>
        <end position="343"/>
    </location>
</feature>
<dbReference type="SMART" id="SM00852">
    <property type="entry name" value="MoCF_biosynth"/>
    <property type="match status" value="1"/>
</dbReference>
<dbReference type="EC" id="2.10.1.1" evidence="7"/>
<evidence type="ECO:0000256" key="7">
    <source>
        <dbReference type="RuleBase" id="RU365090"/>
    </source>
</evidence>
<comment type="cofactor">
    <cofactor evidence="7">
        <name>Mg(2+)</name>
        <dbReference type="ChEBI" id="CHEBI:18420"/>
    </cofactor>
</comment>
<comment type="catalytic activity">
    <reaction evidence="6">
        <text>adenylyl-molybdopterin + molybdate = Mo-molybdopterin + AMP + H(+)</text>
        <dbReference type="Rhea" id="RHEA:35047"/>
        <dbReference type="ChEBI" id="CHEBI:15378"/>
        <dbReference type="ChEBI" id="CHEBI:36264"/>
        <dbReference type="ChEBI" id="CHEBI:62727"/>
        <dbReference type="ChEBI" id="CHEBI:71302"/>
        <dbReference type="ChEBI" id="CHEBI:456215"/>
        <dbReference type="EC" id="2.10.1.1"/>
    </reaction>
</comment>
<dbReference type="InterPro" id="IPR005110">
    <property type="entry name" value="MoeA_linker/N"/>
</dbReference>
<dbReference type="Proteomes" id="UP001595773">
    <property type="component" value="Unassembled WGS sequence"/>
</dbReference>
<keyword evidence="4 7" id="KW-0500">Molybdenum</keyword>
<sequence length="428" mass="44293">MRRTVAEHQGAVLEVLTKAWSGPEGTLRTEDVGERMPLAEAAGRVLAGDLVAPLSLPPFANSQMDGFAILSDTSQPEYVDSIESTTFTVTATIPAGVTPSRLPSGMAAPIMTGAMMPDGADAVVPVEKADPARFLAEGESVVLPLTRAGTYVRAMGSDLAQGELAIAAGTLLNAAHIGLASALGCVQLTVRRKPRVLLVTTGDEVMLPGDPRASDGLPAGKIFDANMALLRTSFQQAGVEVVLAPVVADQPQALLEMLESYVGPSARGGIDLIVSTGGISAGAFEVVKQALDDASVEFVSVALQPGGPQALGTFLGVPFIGFPGNPVSGVVSFELFLRPALSEILGAPEPRRRVLATLEHALDSPAGKYQVRRGIYEGPEFESAASVREVGGPSSHLLASLAQANALIHIPAGVTELESGAKVEVWLL</sequence>
<protein>
    <recommendedName>
        <fullName evidence="7">Molybdopterin molybdenumtransferase</fullName>
        <ecNumber evidence="7">2.10.1.1</ecNumber>
    </recommendedName>
</protein>
<dbReference type="SUPFAM" id="SSF53218">
    <property type="entry name" value="Molybdenum cofactor biosynthesis proteins"/>
    <property type="match status" value="1"/>
</dbReference>
<name>A0ABV8R2N8_9MICC</name>
<dbReference type="SUPFAM" id="SSF63867">
    <property type="entry name" value="MoeA C-terminal domain-like"/>
    <property type="match status" value="1"/>
</dbReference>
<dbReference type="Gene3D" id="2.170.190.11">
    <property type="entry name" value="Molybdopterin biosynthesis moea protein, domain 3"/>
    <property type="match status" value="1"/>
</dbReference>
<evidence type="ECO:0000256" key="4">
    <source>
        <dbReference type="ARBA" id="ARBA00022505"/>
    </source>
</evidence>
<dbReference type="NCBIfam" id="NF045515">
    <property type="entry name" value="Glp_gephyrin"/>
    <property type="match status" value="1"/>
</dbReference>
<keyword evidence="7" id="KW-0460">Magnesium</keyword>
<dbReference type="RefSeq" id="WP_230066141.1">
    <property type="nucleotide sequence ID" value="NZ_BAABLL010000010.1"/>
</dbReference>
<dbReference type="Pfam" id="PF03453">
    <property type="entry name" value="MoeA_N"/>
    <property type="match status" value="1"/>
</dbReference>
<evidence type="ECO:0000259" key="8">
    <source>
        <dbReference type="SMART" id="SM00852"/>
    </source>
</evidence>
<dbReference type="Gene3D" id="3.40.980.10">
    <property type="entry name" value="MoaB/Mog-like domain"/>
    <property type="match status" value="1"/>
</dbReference>
<evidence type="ECO:0000256" key="5">
    <source>
        <dbReference type="ARBA" id="ARBA00023150"/>
    </source>
</evidence>